<dbReference type="PANTHER" id="PTHR13140">
    <property type="entry name" value="MYOSIN"/>
    <property type="match status" value="1"/>
</dbReference>
<dbReference type="SMART" id="SM00242">
    <property type="entry name" value="MYSc"/>
    <property type="match status" value="1"/>
</dbReference>
<evidence type="ECO:0000256" key="1">
    <source>
        <dbReference type="ARBA" id="ARBA00008314"/>
    </source>
</evidence>
<dbReference type="SUPFAM" id="SSF52540">
    <property type="entry name" value="P-loop containing nucleoside triphosphate hydrolases"/>
    <property type="match status" value="1"/>
</dbReference>
<dbReference type="GO" id="GO:0005737">
    <property type="term" value="C:cytoplasm"/>
    <property type="evidence" value="ECO:0007669"/>
    <property type="project" value="TreeGrafter"/>
</dbReference>
<keyword evidence="3 8" id="KW-0067">ATP-binding</keyword>
<keyword evidence="6 8" id="KW-0505">Motor protein</keyword>
<feature type="domain" description="Myosin motor" evidence="9">
    <location>
        <begin position="1"/>
        <end position="260"/>
    </location>
</feature>
<keyword evidence="2 8" id="KW-0547">Nucleotide-binding</keyword>
<evidence type="ECO:0000256" key="6">
    <source>
        <dbReference type="ARBA" id="ARBA00023175"/>
    </source>
</evidence>
<dbReference type="Pfam" id="PF00063">
    <property type="entry name" value="Myosin_head"/>
    <property type="match status" value="1"/>
</dbReference>
<dbReference type="STRING" id="451379.A0A0N5ACV4"/>
<dbReference type="GO" id="GO:0016020">
    <property type="term" value="C:membrane"/>
    <property type="evidence" value="ECO:0007669"/>
    <property type="project" value="TreeGrafter"/>
</dbReference>
<dbReference type="WBParaSite" id="SMUV_0000198401-mRNA-1">
    <property type="protein sequence ID" value="SMUV_0000198401-mRNA-1"/>
    <property type="gene ID" value="SMUV_0000198401"/>
</dbReference>
<evidence type="ECO:0000313" key="11">
    <source>
        <dbReference type="WBParaSite" id="SMUV_0000198401-mRNA-1"/>
    </source>
</evidence>
<dbReference type="InterPro" id="IPR001609">
    <property type="entry name" value="Myosin_head_motor_dom-like"/>
</dbReference>
<name>A0A0N5ACV4_9BILA</name>
<keyword evidence="4" id="KW-0175">Coiled coil</keyword>
<accession>A0A0N5ACV4</accession>
<dbReference type="GO" id="GO:0005524">
    <property type="term" value="F:ATP binding"/>
    <property type="evidence" value="ECO:0007669"/>
    <property type="project" value="UniProtKB-UniRule"/>
</dbReference>
<evidence type="ECO:0000313" key="10">
    <source>
        <dbReference type="Proteomes" id="UP000046393"/>
    </source>
</evidence>
<evidence type="ECO:0000256" key="5">
    <source>
        <dbReference type="ARBA" id="ARBA00023123"/>
    </source>
</evidence>
<dbReference type="GO" id="GO:0000146">
    <property type="term" value="F:microfilament motor activity"/>
    <property type="evidence" value="ECO:0007669"/>
    <property type="project" value="TreeGrafter"/>
</dbReference>
<dbReference type="GO" id="GO:0016459">
    <property type="term" value="C:myosin complex"/>
    <property type="evidence" value="ECO:0007669"/>
    <property type="project" value="UniProtKB-KW"/>
</dbReference>
<sequence>MSNLTFLNDASVLHNLRSRYSAMLIYTYSGLFCVVINPYKRLPIYTDSVATMFMGKRRTEMPPHLFAVSDEAYRNMLQNHENQSMLITGESGAGKTENTKKVIAYFAVVGASQTKQEGEKKVTLEDQIVQTNPVLEAFGNARTVRNNNSSRFGKFIRIHFSKQGKVASCDIEHYLLEKSRVIRQAPGERCYHIFYQIYSDFIPTLKKDLLLDRPLRDYWFVAQAELTIDGVNDKEEHQLTDEAFDILNFSKEEKANCYKL</sequence>
<keyword evidence="5 8" id="KW-0518">Myosin</keyword>
<evidence type="ECO:0000256" key="4">
    <source>
        <dbReference type="ARBA" id="ARBA00023054"/>
    </source>
</evidence>
<dbReference type="GO" id="GO:0051015">
    <property type="term" value="F:actin filament binding"/>
    <property type="evidence" value="ECO:0007669"/>
    <property type="project" value="TreeGrafter"/>
</dbReference>
<keyword evidence="10" id="KW-1185">Reference proteome</keyword>
<dbReference type="InterPro" id="IPR036961">
    <property type="entry name" value="Kinesin_motor_dom_sf"/>
</dbReference>
<dbReference type="PANTHER" id="PTHR13140:SF857">
    <property type="entry name" value="MYOSIN-11"/>
    <property type="match status" value="1"/>
</dbReference>
<dbReference type="AlphaFoldDB" id="A0A0N5ACV4"/>
<evidence type="ECO:0000256" key="3">
    <source>
        <dbReference type="ARBA" id="ARBA00022840"/>
    </source>
</evidence>
<proteinExistence type="inferred from homology"/>
<evidence type="ECO:0000256" key="7">
    <source>
        <dbReference type="ARBA" id="ARBA00023203"/>
    </source>
</evidence>
<dbReference type="Proteomes" id="UP000046393">
    <property type="component" value="Unplaced"/>
</dbReference>
<dbReference type="FunFam" id="1.10.10.820:FF:000001">
    <property type="entry name" value="Myosin heavy chain"/>
    <property type="match status" value="1"/>
</dbReference>
<organism evidence="10 11">
    <name type="scientific">Syphacia muris</name>
    <dbReference type="NCBI Taxonomy" id="451379"/>
    <lineage>
        <taxon>Eukaryota</taxon>
        <taxon>Metazoa</taxon>
        <taxon>Ecdysozoa</taxon>
        <taxon>Nematoda</taxon>
        <taxon>Chromadorea</taxon>
        <taxon>Rhabditida</taxon>
        <taxon>Spirurina</taxon>
        <taxon>Oxyuridomorpha</taxon>
        <taxon>Oxyuroidea</taxon>
        <taxon>Oxyuridae</taxon>
        <taxon>Syphacia</taxon>
    </lineage>
</organism>
<dbReference type="Gene3D" id="3.40.850.10">
    <property type="entry name" value="Kinesin motor domain"/>
    <property type="match status" value="1"/>
</dbReference>
<dbReference type="FunFam" id="3.40.850.10:FF:000024">
    <property type="entry name" value="Myosin heavy chain, isoform J"/>
    <property type="match status" value="1"/>
</dbReference>
<evidence type="ECO:0000256" key="8">
    <source>
        <dbReference type="PROSITE-ProRule" id="PRU00782"/>
    </source>
</evidence>
<comment type="similarity">
    <text evidence="1 8">Belongs to the TRAFAC class myosin-kinesin ATPase superfamily. Myosin family.</text>
</comment>
<keyword evidence="7 8" id="KW-0009">Actin-binding</keyword>
<comment type="caution">
    <text evidence="8">Lacks conserved residue(s) required for the propagation of feature annotation.</text>
</comment>
<evidence type="ECO:0000259" key="9">
    <source>
        <dbReference type="PROSITE" id="PS51456"/>
    </source>
</evidence>
<reference evidence="11" key="1">
    <citation type="submission" date="2017-02" db="UniProtKB">
        <authorList>
            <consortium name="WormBaseParasite"/>
        </authorList>
    </citation>
    <scope>IDENTIFICATION</scope>
</reference>
<evidence type="ECO:0000256" key="2">
    <source>
        <dbReference type="ARBA" id="ARBA00022741"/>
    </source>
</evidence>
<dbReference type="PRINTS" id="PR00193">
    <property type="entry name" value="MYOSINHEAVY"/>
</dbReference>
<dbReference type="GO" id="GO:0007015">
    <property type="term" value="P:actin filament organization"/>
    <property type="evidence" value="ECO:0007669"/>
    <property type="project" value="TreeGrafter"/>
</dbReference>
<dbReference type="PROSITE" id="PS51456">
    <property type="entry name" value="MYOSIN_MOTOR"/>
    <property type="match status" value="1"/>
</dbReference>
<protein>
    <submittedName>
        <fullName evidence="11">Myosin motor domain-containing protein</fullName>
    </submittedName>
</protein>
<dbReference type="InterPro" id="IPR027417">
    <property type="entry name" value="P-loop_NTPase"/>
</dbReference>
<feature type="binding site" evidence="8">
    <location>
        <begin position="89"/>
        <end position="96"/>
    </location>
    <ligand>
        <name>ATP</name>
        <dbReference type="ChEBI" id="CHEBI:30616"/>
    </ligand>
</feature>